<feature type="domain" description="C2H2-type" evidence="13">
    <location>
        <begin position="141"/>
        <end position="168"/>
    </location>
</feature>
<evidence type="ECO:0000256" key="7">
    <source>
        <dbReference type="ARBA" id="ARBA00023015"/>
    </source>
</evidence>
<proteinExistence type="inferred from homology"/>
<dbReference type="PROSITE" id="PS50157">
    <property type="entry name" value="ZINC_FINGER_C2H2_2"/>
    <property type="match status" value="3"/>
</dbReference>
<dbReference type="OMA" id="ICSATHT"/>
<dbReference type="Pfam" id="PF00096">
    <property type="entry name" value="zf-C2H2"/>
    <property type="match status" value="3"/>
</dbReference>
<dbReference type="PROSITE" id="PS00028">
    <property type="entry name" value="ZINC_FINGER_C2H2_1"/>
    <property type="match status" value="3"/>
</dbReference>
<evidence type="ECO:0000256" key="4">
    <source>
        <dbReference type="ARBA" id="ARBA00022737"/>
    </source>
</evidence>
<keyword evidence="10" id="KW-0539">Nucleus</keyword>
<dbReference type="GO" id="GO:0005634">
    <property type="term" value="C:nucleus"/>
    <property type="evidence" value="ECO:0007669"/>
    <property type="project" value="UniProtKB-SubCell"/>
</dbReference>
<keyword evidence="15" id="KW-1185">Reference proteome</keyword>
<dbReference type="InParanoid" id="A0A3B5R3C8"/>
<dbReference type="SUPFAM" id="SSF57667">
    <property type="entry name" value="beta-beta-alpha zinc fingers"/>
    <property type="match status" value="2"/>
</dbReference>
<keyword evidence="9" id="KW-0804">Transcription</keyword>
<feature type="compositionally biased region" description="Basic and acidic residues" evidence="12">
    <location>
        <begin position="63"/>
        <end position="81"/>
    </location>
</feature>
<dbReference type="Proteomes" id="UP000002852">
    <property type="component" value="Unassembled WGS sequence"/>
</dbReference>
<name>A0A3B5R3C8_XIPMA</name>
<dbReference type="InterPro" id="IPR050331">
    <property type="entry name" value="Zinc_finger"/>
</dbReference>
<feature type="compositionally biased region" description="Basic and acidic residues" evidence="12">
    <location>
        <begin position="18"/>
        <end position="38"/>
    </location>
</feature>
<feature type="domain" description="C2H2-type" evidence="13">
    <location>
        <begin position="85"/>
        <end position="112"/>
    </location>
</feature>
<evidence type="ECO:0000256" key="12">
    <source>
        <dbReference type="SAM" id="MobiDB-lite"/>
    </source>
</evidence>
<dbReference type="SMART" id="SM00355">
    <property type="entry name" value="ZnF_C2H2"/>
    <property type="match status" value="3"/>
</dbReference>
<evidence type="ECO:0000256" key="8">
    <source>
        <dbReference type="ARBA" id="ARBA00023125"/>
    </source>
</evidence>
<comment type="similarity">
    <text evidence="2">Belongs to the krueppel C2H2-type zinc-finger protein family.</text>
</comment>
<accession>A0A3B5R3C8</accession>
<evidence type="ECO:0000256" key="10">
    <source>
        <dbReference type="ARBA" id="ARBA00023242"/>
    </source>
</evidence>
<keyword evidence="5 11" id="KW-0863">Zinc-finger</keyword>
<dbReference type="GO" id="GO:0010468">
    <property type="term" value="P:regulation of gene expression"/>
    <property type="evidence" value="ECO:0007669"/>
    <property type="project" value="TreeGrafter"/>
</dbReference>
<organism evidence="14 15">
    <name type="scientific">Xiphophorus maculatus</name>
    <name type="common">Southern platyfish</name>
    <name type="synonym">Platypoecilus maculatus</name>
    <dbReference type="NCBI Taxonomy" id="8083"/>
    <lineage>
        <taxon>Eukaryota</taxon>
        <taxon>Metazoa</taxon>
        <taxon>Chordata</taxon>
        <taxon>Craniata</taxon>
        <taxon>Vertebrata</taxon>
        <taxon>Euteleostomi</taxon>
        <taxon>Actinopterygii</taxon>
        <taxon>Neopterygii</taxon>
        <taxon>Teleostei</taxon>
        <taxon>Neoteleostei</taxon>
        <taxon>Acanthomorphata</taxon>
        <taxon>Ovalentaria</taxon>
        <taxon>Atherinomorphae</taxon>
        <taxon>Cyprinodontiformes</taxon>
        <taxon>Poeciliidae</taxon>
        <taxon>Poeciliinae</taxon>
        <taxon>Xiphophorus</taxon>
    </lineage>
</organism>
<evidence type="ECO:0000256" key="3">
    <source>
        <dbReference type="ARBA" id="ARBA00022723"/>
    </source>
</evidence>
<dbReference type="GO" id="GO:0003677">
    <property type="term" value="F:DNA binding"/>
    <property type="evidence" value="ECO:0007669"/>
    <property type="project" value="UniProtKB-KW"/>
</dbReference>
<keyword evidence="8" id="KW-0238">DNA-binding</keyword>
<dbReference type="InterPro" id="IPR013087">
    <property type="entry name" value="Znf_C2H2_type"/>
</dbReference>
<keyword evidence="3" id="KW-0479">Metal-binding</keyword>
<dbReference type="PANTHER" id="PTHR16515">
    <property type="entry name" value="PR DOMAIN ZINC FINGER PROTEIN"/>
    <property type="match status" value="1"/>
</dbReference>
<dbReference type="GO" id="GO:0008270">
    <property type="term" value="F:zinc ion binding"/>
    <property type="evidence" value="ECO:0007669"/>
    <property type="project" value="UniProtKB-KW"/>
</dbReference>
<evidence type="ECO:0000256" key="5">
    <source>
        <dbReference type="ARBA" id="ARBA00022771"/>
    </source>
</evidence>
<dbReference type="FunFam" id="3.30.160.60:FF:001480">
    <property type="entry name" value="Si:cabz01071911.3"/>
    <property type="match status" value="1"/>
</dbReference>
<protein>
    <recommendedName>
        <fullName evidence="13">C2H2-type domain-containing protein</fullName>
    </recommendedName>
</protein>
<dbReference type="FunFam" id="3.30.160.60:FF:001235">
    <property type="entry name" value="Si:ch211-119o8.6"/>
    <property type="match status" value="1"/>
</dbReference>
<keyword evidence="7" id="KW-0805">Transcription regulation</keyword>
<dbReference type="GeneTree" id="ENSGT01150000286958"/>
<feature type="region of interest" description="Disordered" evidence="12">
    <location>
        <begin position="18"/>
        <end position="85"/>
    </location>
</feature>
<evidence type="ECO:0000259" key="13">
    <source>
        <dbReference type="PROSITE" id="PS50157"/>
    </source>
</evidence>
<evidence type="ECO:0000313" key="15">
    <source>
        <dbReference type="Proteomes" id="UP000002852"/>
    </source>
</evidence>
<reference evidence="15" key="2">
    <citation type="journal article" date="2013" name="Nat. Genet.">
        <title>The genome of the platyfish, Xiphophorus maculatus, provides insights into evolutionary adaptation and several complex traits.</title>
        <authorList>
            <person name="Schartl M."/>
            <person name="Walter R.B."/>
            <person name="Shen Y."/>
            <person name="Garcia T."/>
            <person name="Catchen J."/>
            <person name="Amores A."/>
            <person name="Braasch I."/>
            <person name="Chalopin D."/>
            <person name="Volff J.N."/>
            <person name="Lesch K.P."/>
            <person name="Bisazza A."/>
            <person name="Minx P."/>
            <person name="Hillier L."/>
            <person name="Wilson R.K."/>
            <person name="Fuerstenberg S."/>
            <person name="Boore J."/>
            <person name="Searle S."/>
            <person name="Postlethwait J.H."/>
            <person name="Warren W.C."/>
        </authorList>
    </citation>
    <scope>NUCLEOTIDE SEQUENCE [LARGE SCALE GENOMIC DNA]</scope>
    <source>
        <strain evidence="15">JP 163 A</strain>
    </source>
</reference>
<keyword evidence="6" id="KW-0862">Zinc</keyword>
<dbReference type="PANTHER" id="PTHR16515:SF49">
    <property type="entry name" value="GASTRULA ZINC FINGER PROTEIN XLCGF49.1-LIKE-RELATED"/>
    <property type="match status" value="1"/>
</dbReference>
<evidence type="ECO:0000256" key="2">
    <source>
        <dbReference type="ARBA" id="ARBA00006991"/>
    </source>
</evidence>
<dbReference type="AlphaFoldDB" id="A0A3B5R3C8"/>
<evidence type="ECO:0000256" key="1">
    <source>
        <dbReference type="ARBA" id="ARBA00004123"/>
    </source>
</evidence>
<evidence type="ECO:0000256" key="11">
    <source>
        <dbReference type="PROSITE-ProRule" id="PRU00042"/>
    </source>
</evidence>
<dbReference type="FunFam" id="3.30.160.60:FF:001498">
    <property type="entry name" value="Zinc finger protein 404"/>
    <property type="match status" value="1"/>
</dbReference>
<reference evidence="14" key="3">
    <citation type="submission" date="2025-08" db="UniProtKB">
        <authorList>
            <consortium name="Ensembl"/>
        </authorList>
    </citation>
    <scope>IDENTIFICATION</scope>
    <source>
        <strain evidence="14">JP 163 A</strain>
    </source>
</reference>
<comment type="subcellular location">
    <subcellularLocation>
        <location evidence="1">Nucleus</location>
    </subcellularLocation>
</comment>
<evidence type="ECO:0000313" key="14">
    <source>
        <dbReference type="Ensembl" id="ENSXMAP00000036826.1"/>
    </source>
</evidence>
<sequence>ATKPTPCFYFQQLVGIKEEENWSPKPDQEDQKPPQIKEEQEENDITELKFNPVPVKSEDDEEKPWIPELHHSQTEKNRDLSSGRFSCSECSKTFTRRRYLSEHQRIHTGVKPFSCSICSRAFRWKNGLVRHMKSHSGEKPFSCSDCDKTFSSKKNLMEHTKVHSGEKPYTCSICNTSFKRERHTLARNRTAAPFVSKALAVSPVSPAT</sequence>
<evidence type="ECO:0000256" key="9">
    <source>
        <dbReference type="ARBA" id="ARBA00023163"/>
    </source>
</evidence>
<dbReference type="Gene3D" id="3.30.160.60">
    <property type="entry name" value="Classic Zinc Finger"/>
    <property type="match status" value="4"/>
</dbReference>
<dbReference type="Ensembl" id="ENSXMAT00000041737.1">
    <property type="protein sequence ID" value="ENSXMAP00000036826.1"/>
    <property type="gene ID" value="ENSXMAG00000021759.1"/>
</dbReference>
<reference evidence="14" key="4">
    <citation type="submission" date="2025-09" db="UniProtKB">
        <authorList>
            <consortium name="Ensembl"/>
        </authorList>
    </citation>
    <scope>IDENTIFICATION</scope>
    <source>
        <strain evidence="14">JP 163 A</strain>
    </source>
</reference>
<dbReference type="InterPro" id="IPR036236">
    <property type="entry name" value="Znf_C2H2_sf"/>
</dbReference>
<reference evidence="15" key="1">
    <citation type="submission" date="2012-01" db="EMBL/GenBank/DDBJ databases">
        <authorList>
            <person name="Walter R."/>
            <person name="Schartl M."/>
            <person name="Warren W."/>
        </authorList>
    </citation>
    <scope>NUCLEOTIDE SEQUENCE [LARGE SCALE GENOMIC DNA]</scope>
    <source>
        <strain evidence="15">JP 163 A</strain>
    </source>
</reference>
<keyword evidence="4" id="KW-0677">Repeat</keyword>
<evidence type="ECO:0000256" key="6">
    <source>
        <dbReference type="ARBA" id="ARBA00022833"/>
    </source>
</evidence>
<feature type="domain" description="C2H2-type" evidence="13">
    <location>
        <begin position="113"/>
        <end position="140"/>
    </location>
</feature>